<keyword evidence="3" id="KW-0813">Transport</keyword>
<feature type="transmembrane region" description="Helical" evidence="8">
    <location>
        <begin position="62"/>
        <end position="84"/>
    </location>
</feature>
<feature type="transmembrane region" description="Helical" evidence="8">
    <location>
        <begin position="126"/>
        <end position="148"/>
    </location>
</feature>
<comment type="caution">
    <text evidence="9">The sequence shown here is derived from an EMBL/GenBank/DDBJ whole genome shotgun (WGS) entry which is preliminary data.</text>
</comment>
<dbReference type="EMBL" id="LBPD01000013">
    <property type="protein sequence ID" value="KKP51553.1"/>
    <property type="molecule type" value="Genomic_DNA"/>
</dbReference>
<comment type="subcellular location">
    <subcellularLocation>
        <location evidence="1">Cell membrane</location>
        <topology evidence="1">Multi-pass membrane protein</topology>
    </subcellularLocation>
</comment>
<dbReference type="PANTHER" id="PTHR36838">
    <property type="entry name" value="AUXIN EFFLUX CARRIER FAMILY PROTEIN"/>
    <property type="match status" value="1"/>
</dbReference>
<dbReference type="GO" id="GO:0055085">
    <property type="term" value="P:transmembrane transport"/>
    <property type="evidence" value="ECO:0007669"/>
    <property type="project" value="InterPro"/>
</dbReference>
<evidence type="ECO:0000256" key="7">
    <source>
        <dbReference type="ARBA" id="ARBA00023136"/>
    </source>
</evidence>
<dbReference type="AlphaFoldDB" id="A0A0G0A4F2"/>
<dbReference type="Pfam" id="PF03547">
    <property type="entry name" value="Mem_trans"/>
    <property type="match status" value="1"/>
</dbReference>
<evidence type="ECO:0000256" key="5">
    <source>
        <dbReference type="ARBA" id="ARBA00022692"/>
    </source>
</evidence>
<dbReference type="Gene3D" id="1.20.1530.20">
    <property type="match status" value="1"/>
</dbReference>
<keyword evidence="6 8" id="KW-1133">Transmembrane helix</keyword>
<dbReference type="Proteomes" id="UP000034045">
    <property type="component" value="Unassembled WGS sequence"/>
</dbReference>
<evidence type="ECO:0000256" key="4">
    <source>
        <dbReference type="ARBA" id="ARBA00022475"/>
    </source>
</evidence>
<feature type="transmembrane region" description="Helical" evidence="8">
    <location>
        <begin position="169"/>
        <end position="189"/>
    </location>
</feature>
<dbReference type="InterPro" id="IPR004776">
    <property type="entry name" value="Mem_transp_PIN-like"/>
</dbReference>
<feature type="transmembrane region" description="Helical" evidence="8">
    <location>
        <begin position="226"/>
        <end position="245"/>
    </location>
</feature>
<keyword evidence="5 8" id="KW-0812">Transmembrane</keyword>
<keyword evidence="7 8" id="KW-0472">Membrane</keyword>
<reference evidence="9 10" key="1">
    <citation type="journal article" date="2015" name="Nature">
        <title>rRNA introns, odd ribosomes, and small enigmatic genomes across a large radiation of phyla.</title>
        <authorList>
            <person name="Brown C.T."/>
            <person name="Hug L.A."/>
            <person name="Thomas B.C."/>
            <person name="Sharon I."/>
            <person name="Castelle C.J."/>
            <person name="Singh A."/>
            <person name="Wilkins M.J."/>
            <person name="Williams K.H."/>
            <person name="Banfield J.F."/>
        </authorList>
    </citation>
    <scope>NUCLEOTIDE SEQUENCE [LARGE SCALE GENOMIC DNA]</scope>
</reference>
<organism evidence="9 10">
    <name type="scientific">Candidatus Roizmanbacteria bacterium GW2011_GWA2_33_33</name>
    <dbReference type="NCBI Taxonomy" id="1618476"/>
    <lineage>
        <taxon>Bacteria</taxon>
        <taxon>Candidatus Roizmaniibacteriota</taxon>
    </lineage>
</organism>
<feature type="transmembrane region" description="Helical" evidence="8">
    <location>
        <begin position="37"/>
        <end position="56"/>
    </location>
</feature>
<evidence type="ECO:0000256" key="8">
    <source>
        <dbReference type="SAM" id="Phobius"/>
    </source>
</evidence>
<feature type="transmembrane region" description="Helical" evidence="8">
    <location>
        <begin position="96"/>
        <end position="120"/>
    </location>
</feature>
<feature type="transmembrane region" description="Helical" evidence="8">
    <location>
        <begin position="257"/>
        <end position="276"/>
    </location>
</feature>
<evidence type="ECO:0000256" key="6">
    <source>
        <dbReference type="ARBA" id="ARBA00022989"/>
    </source>
</evidence>
<dbReference type="PANTHER" id="PTHR36838:SF3">
    <property type="entry name" value="TRANSPORTER AUXIN EFFLUX CARRIER EC FAMILY"/>
    <property type="match status" value="1"/>
</dbReference>
<sequence length="305" mass="33818">MNFNNFQILLSVFSLIFVGYISKAFKIIDEDFARKAIKFLFFLPLPILVFLSFATTKLDISLGIYPIISIIIQSILIVISYFIGKLLKFDNKTIGTLIAASGITSTLVFALPFIQAFYGIENLKYLFMYDFGNGLMAWTVVYLITGYLGNKKQLGIKKGIISFVKNPMIFALFFGVIFGLLNIKLPQFFTQFKTTLSGFINPLLFVSIGILLDFKYFLSKENLTKLFLSAGIIMGVSVLLAFMFTSLFDISGIGQKVILISAVSPAAALAVAFSVEHDLDQKFASALVAFTMVLGIILVPLIILL</sequence>
<keyword evidence="4" id="KW-1003">Cell membrane</keyword>
<feature type="transmembrane region" description="Helical" evidence="8">
    <location>
        <begin position="195"/>
        <end position="214"/>
    </location>
</feature>
<name>A0A0G0A4F2_9BACT</name>
<protein>
    <submittedName>
        <fullName evidence="9">Auxin Efflux Carrier</fullName>
    </submittedName>
</protein>
<gene>
    <name evidence="9" type="ORF">UR42_C0013G0004</name>
</gene>
<feature type="transmembrane region" description="Helical" evidence="8">
    <location>
        <begin position="6"/>
        <end position="25"/>
    </location>
</feature>
<dbReference type="InterPro" id="IPR038770">
    <property type="entry name" value="Na+/solute_symporter_sf"/>
</dbReference>
<evidence type="ECO:0000256" key="2">
    <source>
        <dbReference type="ARBA" id="ARBA00010145"/>
    </source>
</evidence>
<evidence type="ECO:0000256" key="1">
    <source>
        <dbReference type="ARBA" id="ARBA00004651"/>
    </source>
</evidence>
<feature type="transmembrane region" description="Helical" evidence="8">
    <location>
        <begin position="283"/>
        <end position="304"/>
    </location>
</feature>
<evidence type="ECO:0000256" key="3">
    <source>
        <dbReference type="ARBA" id="ARBA00022448"/>
    </source>
</evidence>
<proteinExistence type="inferred from homology"/>
<evidence type="ECO:0000313" key="10">
    <source>
        <dbReference type="Proteomes" id="UP000034045"/>
    </source>
</evidence>
<dbReference type="GO" id="GO:0005886">
    <property type="term" value="C:plasma membrane"/>
    <property type="evidence" value="ECO:0007669"/>
    <property type="project" value="UniProtKB-SubCell"/>
</dbReference>
<accession>A0A0G0A4F2</accession>
<evidence type="ECO:0000313" key="9">
    <source>
        <dbReference type="EMBL" id="KKP51553.1"/>
    </source>
</evidence>
<comment type="similarity">
    <text evidence="2">Belongs to the auxin efflux carrier (TC 2.A.69) family.</text>
</comment>